<keyword evidence="5" id="KW-1185">Reference proteome</keyword>
<proteinExistence type="inferred from homology"/>
<dbReference type="EMBL" id="JAUSWA010000004">
    <property type="protein sequence ID" value="MDQ0492783.1"/>
    <property type="molecule type" value="Genomic_DNA"/>
</dbReference>
<dbReference type="Proteomes" id="UP001242811">
    <property type="component" value="Unassembled WGS sequence"/>
</dbReference>
<dbReference type="Pfam" id="PF26079">
    <property type="entry name" value="Baseplate_J_C"/>
    <property type="match status" value="1"/>
</dbReference>
<evidence type="ECO:0000259" key="2">
    <source>
        <dbReference type="Pfam" id="PF26078"/>
    </source>
</evidence>
<feature type="domain" description="Baseplate J-like central" evidence="2">
    <location>
        <begin position="185"/>
        <end position="263"/>
    </location>
</feature>
<dbReference type="PANTHER" id="PTHR37829:SF3">
    <property type="entry name" value="PROTEIN JAYE-RELATED"/>
    <property type="match status" value="1"/>
</dbReference>
<feature type="domain" description="Baseplate J-like C-terminal" evidence="3">
    <location>
        <begin position="269"/>
        <end position="355"/>
    </location>
</feature>
<evidence type="ECO:0000313" key="4">
    <source>
        <dbReference type="EMBL" id="MDQ0492783.1"/>
    </source>
</evidence>
<evidence type="ECO:0000256" key="1">
    <source>
        <dbReference type="ARBA" id="ARBA00038087"/>
    </source>
</evidence>
<sequence length="357" mass="38600">MELYEAQTFETILERMLARIPDSMDKREGSVIYDALAPAASELAQMYAELDTNISLIFPNAENEEYLDSAVAWSGIVRKAATKAQWRGKFYDNQGALMDVPIGSRYSIEDLNYIVLSKLGVGQFTVECESAGAIGNKFSGALLPIDFINGLARAELVDLLVSGVDTETGEALFDRYQDKVTKPITSANKNQYVVWAREVSGVGDAKTFPLWNGPGTVKVVVLDNNKRAPSAAVVQAAQKYIDPTQDGHGEGAAPIGPVVTVVGAGEVPINVSVRVQLARDATTDDVKEQLEASIAKYLEGLAFNETDTLVRITRIANFILDVPPVIDYFDLTINGVTSNIQVPLDSVAVLGTVDVHV</sequence>
<dbReference type="Pfam" id="PF26078">
    <property type="entry name" value="Baseplate_J_M"/>
    <property type="match status" value="1"/>
</dbReference>
<evidence type="ECO:0000259" key="3">
    <source>
        <dbReference type="Pfam" id="PF26079"/>
    </source>
</evidence>
<organism evidence="4 5">
    <name type="scientific">Paenibacillus brasilensis</name>
    <dbReference type="NCBI Taxonomy" id="128574"/>
    <lineage>
        <taxon>Bacteria</taxon>
        <taxon>Bacillati</taxon>
        <taxon>Bacillota</taxon>
        <taxon>Bacilli</taxon>
        <taxon>Bacillales</taxon>
        <taxon>Paenibacillaceae</taxon>
        <taxon>Paenibacillus</taxon>
    </lineage>
</organism>
<reference evidence="4 5" key="1">
    <citation type="submission" date="2023-07" db="EMBL/GenBank/DDBJ databases">
        <title>Genomic Encyclopedia of Type Strains, Phase IV (KMG-IV): sequencing the most valuable type-strain genomes for metagenomic binning, comparative biology and taxonomic classification.</title>
        <authorList>
            <person name="Goeker M."/>
        </authorList>
    </citation>
    <scope>NUCLEOTIDE SEQUENCE [LARGE SCALE GENOMIC DNA]</scope>
    <source>
        <strain evidence="4 5">DSM 14914</strain>
    </source>
</reference>
<comment type="similarity">
    <text evidence="1">Belongs to the Mu gp47/PBSX XkdT family.</text>
</comment>
<dbReference type="InterPro" id="IPR052399">
    <property type="entry name" value="Phage_Baseplate_Assmbl_Protein"/>
</dbReference>
<dbReference type="InterPro" id="IPR058531">
    <property type="entry name" value="Baseplate_J_M"/>
</dbReference>
<name>A0ABU0KTL9_9BACL</name>
<evidence type="ECO:0000313" key="5">
    <source>
        <dbReference type="Proteomes" id="UP001242811"/>
    </source>
</evidence>
<gene>
    <name evidence="4" type="ORF">QOZ95_000933</name>
</gene>
<accession>A0ABU0KTL9</accession>
<dbReference type="PANTHER" id="PTHR37829">
    <property type="entry name" value="PHAGE-LIKE ELEMENT PBSX PROTEIN XKDT"/>
    <property type="match status" value="1"/>
</dbReference>
<comment type="caution">
    <text evidence="4">The sequence shown here is derived from an EMBL/GenBank/DDBJ whole genome shotgun (WGS) entry which is preliminary data.</text>
</comment>
<dbReference type="InterPro" id="IPR058530">
    <property type="entry name" value="Baseplate_J-like_C"/>
</dbReference>
<protein>
    <submittedName>
        <fullName evidence="4">Phage protein gp47/JayE</fullName>
    </submittedName>
</protein>